<proteinExistence type="predicted"/>
<organism evidence="2 3">
    <name type="scientific">Pythium oligandrum</name>
    <name type="common">Mycoparasitic fungus</name>
    <dbReference type="NCBI Taxonomy" id="41045"/>
    <lineage>
        <taxon>Eukaryota</taxon>
        <taxon>Sar</taxon>
        <taxon>Stramenopiles</taxon>
        <taxon>Oomycota</taxon>
        <taxon>Peronosporomycetes</taxon>
        <taxon>Pythiales</taxon>
        <taxon>Pythiaceae</taxon>
        <taxon>Pythium</taxon>
    </lineage>
</organism>
<keyword evidence="3" id="KW-1185">Reference proteome</keyword>
<evidence type="ECO:0000313" key="2">
    <source>
        <dbReference type="EMBL" id="TMW69431.1"/>
    </source>
</evidence>
<dbReference type="EMBL" id="SPLM01000001">
    <property type="protein sequence ID" value="TMW69431.1"/>
    <property type="molecule type" value="Genomic_DNA"/>
</dbReference>
<feature type="transmembrane region" description="Helical" evidence="1">
    <location>
        <begin position="71"/>
        <end position="93"/>
    </location>
</feature>
<comment type="caution">
    <text evidence="2">The sequence shown here is derived from an EMBL/GenBank/DDBJ whole genome shotgun (WGS) entry which is preliminary data.</text>
</comment>
<feature type="transmembrane region" description="Helical" evidence="1">
    <location>
        <begin position="105"/>
        <end position="126"/>
    </location>
</feature>
<keyword evidence="1" id="KW-0812">Transmembrane</keyword>
<evidence type="ECO:0000313" key="3">
    <source>
        <dbReference type="Proteomes" id="UP000794436"/>
    </source>
</evidence>
<keyword evidence="1" id="KW-0472">Membrane</keyword>
<evidence type="ECO:0000256" key="1">
    <source>
        <dbReference type="SAM" id="Phobius"/>
    </source>
</evidence>
<keyword evidence="1" id="KW-1133">Transmembrane helix</keyword>
<reference evidence="2" key="1">
    <citation type="submission" date="2019-03" db="EMBL/GenBank/DDBJ databases">
        <title>Long read genome sequence of the mycoparasitic Pythium oligandrum ATCC 38472 isolated from sugarbeet rhizosphere.</title>
        <authorList>
            <person name="Gaulin E."/>
        </authorList>
    </citation>
    <scope>NUCLEOTIDE SEQUENCE</scope>
    <source>
        <strain evidence="2">ATCC 38472_TT</strain>
    </source>
</reference>
<dbReference type="Proteomes" id="UP000794436">
    <property type="component" value="Unassembled WGS sequence"/>
</dbReference>
<dbReference type="OrthoDB" id="150814at2759"/>
<dbReference type="AlphaFoldDB" id="A0A8K1CVL3"/>
<protein>
    <recommendedName>
        <fullName evidence="4">Transmembrane protein</fullName>
    </recommendedName>
</protein>
<evidence type="ECO:0008006" key="4">
    <source>
        <dbReference type="Google" id="ProtNLM"/>
    </source>
</evidence>
<feature type="transmembrane region" description="Helical" evidence="1">
    <location>
        <begin position="20"/>
        <end position="50"/>
    </location>
</feature>
<name>A0A8K1CVL3_PYTOL</name>
<gene>
    <name evidence="2" type="ORF">Poli38472_001587</name>
</gene>
<sequence length="169" mass="18949">MDLEGGHFGLVYENRDPCNVIALVQLAVTLLSFFFTYPVWWAGLFGVIVAAMGYYGSVQPVIQSKVSFIQFYYFGNCFMLVLQTLSAVVLLILVSEWDDLDWWAWFVLIFGSLSLALQVGVTYIAMQRSHAYRAELMRNPPPAENIYGNGNVYTSMTGGYVAPSDVKTI</sequence>
<accession>A0A8K1CVL3</accession>